<feature type="transmembrane region" description="Helical" evidence="13">
    <location>
        <begin position="166"/>
        <end position="186"/>
    </location>
</feature>
<dbReference type="AlphaFoldDB" id="A0A9W6IQH6"/>
<reference evidence="15" key="2">
    <citation type="submission" date="2023-01" db="EMBL/GenBank/DDBJ databases">
        <authorList>
            <person name="Sun Q."/>
            <person name="Evtushenko L."/>
        </authorList>
    </citation>
    <scope>NUCLEOTIDE SEQUENCE</scope>
    <source>
        <strain evidence="15">VKM B-1606</strain>
    </source>
</reference>
<dbReference type="GO" id="GO:0046872">
    <property type="term" value="F:metal ion binding"/>
    <property type="evidence" value="ECO:0007669"/>
    <property type="project" value="UniProtKB-KW"/>
</dbReference>
<evidence type="ECO:0000256" key="1">
    <source>
        <dbReference type="ARBA" id="ARBA00001970"/>
    </source>
</evidence>
<evidence type="ECO:0000256" key="9">
    <source>
        <dbReference type="ARBA" id="ARBA00022989"/>
    </source>
</evidence>
<comment type="similarity">
    <text evidence="12">Belongs to the cytochrome b561 family.</text>
</comment>
<evidence type="ECO:0000256" key="5">
    <source>
        <dbReference type="ARBA" id="ARBA00022617"/>
    </source>
</evidence>
<feature type="domain" description="Cytochrome b561 bacterial/Ni-hydrogenase" evidence="14">
    <location>
        <begin position="25"/>
        <end position="196"/>
    </location>
</feature>
<dbReference type="Proteomes" id="UP001143400">
    <property type="component" value="Unassembled WGS sequence"/>
</dbReference>
<keyword evidence="10" id="KW-0408">Iron</keyword>
<name>A0A9W6IQH6_9HYPH</name>
<evidence type="ECO:0000256" key="10">
    <source>
        <dbReference type="ARBA" id="ARBA00023004"/>
    </source>
</evidence>
<evidence type="ECO:0000256" key="12">
    <source>
        <dbReference type="ARBA" id="ARBA00037975"/>
    </source>
</evidence>
<dbReference type="GO" id="GO:0022904">
    <property type="term" value="P:respiratory electron transport chain"/>
    <property type="evidence" value="ECO:0007669"/>
    <property type="project" value="InterPro"/>
</dbReference>
<keyword evidence="4" id="KW-1003">Cell membrane</keyword>
<feature type="transmembrane region" description="Helical" evidence="13">
    <location>
        <begin position="107"/>
        <end position="129"/>
    </location>
</feature>
<dbReference type="GO" id="GO:0020037">
    <property type="term" value="F:heme binding"/>
    <property type="evidence" value="ECO:0007669"/>
    <property type="project" value="TreeGrafter"/>
</dbReference>
<evidence type="ECO:0000256" key="11">
    <source>
        <dbReference type="ARBA" id="ARBA00023136"/>
    </source>
</evidence>
<feature type="transmembrane region" description="Helical" evidence="13">
    <location>
        <begin position="66"/>
        <end position="86"/>
    </location>
</feature>
<dbReference type="EMBL" id="BSFF01000001">
    <property type="protein sequence ID" value="GLK54633.1"/>
    <property type="molecule type" value="Genomic_DNA"/>
</dbReference>
<dbReference type="GO" id="GO:0005886">
    <property type="term" value="C:plasma membrane"/>
    <property type="evidence" value="ECO:0007669"/>
    <property type="project" value="UniProtKB-SubCell"/>
</dbReference>
<gene>
    <name evidence="15" type="ORF">GCM10008170_06520</name>
</gene>
<dbReference type="PANTHER" id="PTHR30529">
    <property type="entry name" value="CYTOCHROME B561"/>
    <property type="match status" value="1"/>
</dbReference>
<keyword evidence="8" id="KW-0249">Electron transport</keyword>
<evidence type="ECO:0000256" key="13">
    <source>
        <dbReference type="SAM" id="Phobius"/>
    </source>
</evidence>
<evidence type="ECO:0000256" key="4">
    <source>
        <dbReference type="ARBA" id="ARBA00022475"/>
    </source>
</evidence>
<keyword evidence="5" id="KW-0349">Heme</keyword>
<evidence type="ECO:0000256" key="3">
    <source>
        <dbReference type="ARBA" id="ARBA00022448"/>
    </source>
</evidence>
<reference evidence="15" key="1">
    <citation type="journal article" date="2014" name="Int. J. Syst. Evol. Microbiol.">
        <title>Complete genome sequence of Corynebacterium casei LMG S-19264T (=DSM 44701T), isolated from a smear-ripened cheese.</title>
        <authorList>
            <consortium name="US DOE Joint Genome Institute (JGI-PGF)"/>
            <person name="Walter F."/>
            <person name="Albersmeier A."/>
            <person name="Kalinowski J."/>
            <person name="Ruckert C."/>
        </authorList>
    </citation>
    <scope>NUCLEOTIDE SEQUENCE</scope>
    <source>
        <strain evidence="15">VKM B-1606</strain>
    </source>
</reference>
<evidence type="ECO:0000256" key="2">
    <source>
        <dbReference type="ARBA" id="ARBA00004651"/>
    </source>
</evidence>
<keyword evidence="11 13" id="KW-0472">Membrane</keyword>
<accession>A0A9W6IQH6</accession>
<comment type="subcellular location">
    <subcellularLocation>
        <location evidence="2">Cell membrane</location>
        <topology evidence="2">Multi-pass membrane protein</topology>
    </subcellularLocation>
</comment>
<evidence type="ECO:0000313" key="16">
    <source>
        <dbReference type="Proteomes" id="UP001143400"/>
    </source>
</evidence>
<dbReference type="Pfam" id="PF01292">
    <property type="entry name" value="Ni_hydr_CYTB"/>
    <property type="match status" value="1"/>
</dbReference>
<dbReference type="InterPro" id="IPR052168">
    <property type="entry name" value="Cytochrome_b561_oxidase"/>
</dbReference>
<evidence type="ECO:0000256" key="6">
    <source>
        <dbReference type="ARBA" id="ARBA00022692"/>
    </source>
</evidence>
<keyword evidence="7" id="KW-0479">Metal-binding</keyword>
<protein>
    <recommendedName>
        <fullName evidence="14">Cytochrome b561 bacterial/Ni-hydrogenase domain-containing protein</fullName>
    </recommendedName>
</protein>
<sequence length="198" mass="21582">MSAQMQESVAAGRRPDGVALDTPRRYGLVTRLFHGTLAALVLWQFAIVALYKIFGETPWLNGIARFGPHGYVGLAVLAIAVPRSLWRLSQLRRQPPQERGALGRLARLSHLALHGLMVVVPALALVRIYGKGKGWEIGGVTLIPTTGREEPWLIAAPDALHGPLSWALLALIAGHVGMALTHALVWRDGTLKRMFGRL</sequence>
<evidence type="ECO:0000256" key="8">
    <source>
        <dbReference type="ARBA" id="ARBA00022982"/>
    </source>
</evidence>
<dbReference type="SUPFAM" id="SSF81342">
    <property type="entry name" value="Transmembrane di-heme cytochromes"/>
    <property type="match status" value="1"/>
</dbReference>
<dbReference type="PANTHER" id="PTHR30529:SF1">
    <property type="entry name" value="CYTOCHROME B561 HOMOLOG 2"/>
    <property type="match status" value="1"/>
</dbReference>
<organism evidence="15 16">
    <name type="scientific">Methylopila capsulata</name>
    <dbReference type="NCBI Taxonomy" id="61654"/>
    <lineage>
        <taxon>Bacteria</taxon>
        <taxon>Pseudomonadati</taxon>
        <taxon>Pseudomonadota</taxon>
        <taxon>Alphaproteobacteria</taxon>
        <taxon>Hyphomicrobiales</taxon>
        <taxon>Methylopilaceae</taxon>
        <taxon>Methylopila</taxon>
    </lineage>
</organism>
<comment type="cofactor">
    <cofactor evidence="1">
        <name>heme b</name>
        <dbReference type="ChEBI" id="CHEBI:60344"/>
    </cofactor>
</comment>
<evidence type="ECO:0000259" key="14">
    <source>
        <dbReference type="Pfam" id="PF01292"/>
    </source>
</evidence>
<keyword evidence="6 13" id="KW-0812">Transmembrane</keyword>
<evidence type="ECO:0000313" key="15">
    <source>
        <dbReference type="EMBL" id="GLK54633.1"/>
    </source>
</evidence>
<dbReference type="GO" id="GO:0009055">
    <property type="term" value="F:electron transfer activity"/>
    <property type="evidence" value="ECO:0007669"/>
    <property type="project" value="InterPro"/>
</dbReference>
<feature type="transmembrane region" description="Helical" evidence="13">
    <location>
        <begin position="32"/>
        <end position="54"/>
    </location>
</feature>
<dbReference type="InterPro" id="IPR016174">
    <property type="entry name" value="Di-haem_cyt_TM"/>
</dbReference>
<proteinExistence type="inferred from homology"/>
<keyword evidence="3" id="KW-0813">Transport</keyword>
<keyword evidence="9 13" id="KW-1133">Transmembrane helix</keyword>
<comment type="caution">
    <text evidence="15">The sequence shown here is derived from an EMBL/GenBank/DDBJ whole genome shotgun (WGS) entry which is preliminary data.</text>
</comment>
<dbReference type="InterPro" id="IPR011577">
    <property type="entry name" value="Cyt_b561_bac/Ni-Hgenase"/>
</dbReference>
<evidence type="ECO:0000256" key="7">
    <source>
        <dbReference type="ARBA" id="ARBA00022723"/>
    </source>
</evidence>